<dbReference type="EMBL" id="LFIV01000035">
    <property type="protein sequence ID" value="KZL74195.1"/>
    <property type="molecule type" value="Genomic_DNA"/>
</dbReference>
<feature type="compositionally biased region" description="Basic residues" evidence="1">
    <location>
        <begin position="212"/>
        <end position="236"/>
    </location>
</feature>
<dbReference type="AlphaFoldDB" id="A0A161VSE8"/>
<evidence type="ECO:0000256" key="1">
    <source>
        <dbReference type="SAM" id="MobiDB-lite"/>
    </source>
</evidence>
<feature type="compositionally biased region" description="Polar residues" evidence="1">
    <location>
        <begin position="30"/>
        <end position="39"/>
    </location>
</feature>
<feature type="region of interest" description="Disordered" evidence="1">
    <location>
        <begin position="28"/>
        <end position="146"/>
    </location>
</feature>
<feature type="non-terminal residue" evidence="2">
    <location>
        <position position="1"/>
    </location>
</feature>
<feature type="compositionally biased region" description="Basic and acidic residues" evidence="1">
    <location>
        <begin position="84"/>
        <end position="123"/>
    </location>
</feature>
<keyword evidence="3" id="KW-1185">Reference proteome</keyword>
<feature type="region of interest" description="Disordered" evidence="1">
    <location>
        <begin position="202"/>
        <end position="283"/>
    </location>
</feature>
<comment type="caution">
    <text evidence="2">The sequence shown here is derived from an EMBL/GenBank/DDBJ whole genome shotgun (WGS) entry which is preliminary data.</text>
</comment>
<reference evidence="2 3" key="1">
    <citation type="submission" date="2015-06" db="EMBL/GenBank/DDBJ databases">
        <title>Survival trade-offs in plant roots during colonization by closely related pathogenic and mutualistic fungi.</title>
        <authorList>
            <person name="Hacquard S."/>
            <person name="Kracher B."/>
            <person name="Hiruma K."/>
            <person name="Weinman A."/>
            <person name="Muench P."/>
            <person name="Garrido Oter R."/>
            <person name="Ver Loren van Themaat E."/>
            <person name="Dallerey J.-F."/>
            <person name="Damm U."/>
            <person name="Henrissat B."/>
            <person name="Lespinet O."/>
            <person name="Thon M."/>
            <person name="Kemen E."/>
            <person name="McHardy A.C."/>
            <person name="Schulze-Lefert P."/>
            <person name="O'Connell R.J."/>
        </authorList>
    </citation>
    <scope>NUCLEOTIDE SEQUENCE [LARGE SCALE GENOMIC DNA]</scope>
    <source>
        <strain evidence="2 3">0861</strain>
    </source>
</reference>
<organism evidence="2 3">
    <name type="scientific">Colletotrichum tofieldiae</name>
    <dbReference type="NCBI Taxonomy" id="708197"/>
    <lineage>
        <taxon>Eukaryota</taxon>
        <taxon>Fungi</taxon>
        <taxon>Dikarya</taxon>
        <taxon>Ascomycota</taxon>
        <taxon>Pezizomycotina</taxon>
        <taxon>Sordariomycetes</taxon>
        <taxon>Hypocreomycetidae</taxon>
        <taxon>Glomerellales</taxon>
        <taxon>Glomerellaceae</taxon>
        <taxon>Colletotrichum</taxon>
        <taxon>Colletotrichum spaethianum species complex</taxon>
    </lineage>
</organism>
<feature type="compositionally biased region" description="Basic and acidic residues" evidence="1">
    <location>
        <begin position="237"/>
        <end position="269"/>
    </location>
</feature>
<dbReference type="Proteomes" id="UP000076552">
    <property type="component" value="Unassembled WGS sequence"/>
</dbReference>
<gene>
    <name evidence="2" type="ORF">CT0861_10953</name>
</gene>
<proteinExistence type="predicted"/>
<name>A0A161VSE8_9PEZI</name>
<feature type="compositionally biased region" description="Basic residues" evidence="1">
    <location>
        <begin position="40"/>
        <end position="80"/>
    </location>
</feature>
<feature type="compositionally biased region" description="Basic residues" evidence="1">
    <location>
        <begin position="124"/>
        <end position="146"/>
    </location>
</feature>
<accession>A0A161VSE8</accession>
<evidence type="ECO:0000313" key="2">
    <source>
        <dbReference type="EMBL" id="KZL74195.1"/>
    </source>
</evidence>
<evidence type="ECO:0000313" key="3">
    <source>
        <dbReference type="Proteomes" id="UP000076552"/>
    </source>
</evidence>
<protein>
    <submittedName>
        <fullName evidence="2">Uncharacterized protein</fullName>
    </submittedName>
</protein>
<sequence length="283" mass="33266">LRLRGSQSFTVRIQPKSVLKIRARHERVCRSNQSCGTSQPRRHRDRLRAGHRPRHRPPHRPRRLPCLHQRHRRQRGRRPPGRPGDPRPRPQVRRRDGGREEPRRGAGHGPEGRRRAGPVEHHDRQRRHRAGQAPLGHHRGRVRKHVPRQRLWRAALLPDRREADDRARKLQARPSRKDHWLLLHRRLQALRPALALLGLEMGRPRPDAGQRHGVRRAQHHRQRLRARNRGHGHVGPHRREAGREDGRQEGRHDQEVHERAHRAEEDERARGRRQAGELPGGSG</sequence>